<sequence>MSRLENKIEAKDRTIVEVLDKSKYTVDYYQREYSWQQKHIEQLVTDLTTVFLNEYQPQHERSEVENYNSYYLGPFVLSEKSGMRSIIDGQQRLTSLTLILVYLNNLQRDYGVNESIESLIFSEKFGKKSFNIDVPERTACLQALFEEGEYTLPEDADASTVNMAERYSDIADAFPKEIDAQALPFFIDWFKERVVLVEILAYSDENAYTIFETMNDRGLNLTPTEMLKGYLLSRFKDDALRKSTNDFWKKSITRLQELDKEEDQRFIQAFLRAKYAVTIRQGQAGSKNEDFEKIGTRFHNWFRDNLKLVGLDKDSQEDFNQFVNQHFKYYLDAYLRIAKAKESLVPGLESVHYIQQWGIAASLRDPLLLAALLPSDSMELANQKINTVAKYIDIFCVRRSINFRAFGATSIRYTMYSLVKELRDQPLDELKAILQGKLDVMDETWDKFQNFRLHGQNKRFVKYLLSRISGYIDQLAGQSSNFINYYHKGVGKPYEVEHIWSNHFDAFKDEFEQQNDFEEYRNRLGGLVLLPSGTNQSYGGKPYSEKKQHYIKENLLVQSLCPLAYENNPNFKKLITDHGLPFKPHDEFKKHDLEERQALYQAISKKIWTLY</sequence>
<dbReference type="Pfam" id="PF03235">
    <property type="entry name" value="GmrSD_N"/>
    <property type="match status" value="1"/>
</dbReference>
<accession>A0AAE9VQ68</accession>
<evidence type="ECO:0000313" key="4">
    <source>
        <dbReference type="Proteomes" id="UP001212189"/>
    </source>
</evidence>
<reference evidence="3 4" key="1">
    <citation type="submission" date="2022-12" db="EMBL/GenBank/DDBJ databases">
        <title>Coexistence and Characterization of a Novel Tigecycline Resistance gene tet(X) variant and blaNDM-1 in a Pseudomonas caeni Isolate of Chicken Origin.</title>
        <authorList>
            <person name="Lu X."/>
            <person name="Zhang L."/>
            <person name="Li R."/>
            <person name="Wang Z."/>
        </authorList>
    </citation>
    <scope>NUCLEOTIDE SEQUENCE [LARGE SCALE GENOMIC DNA]</scope>
    <source>
        <strain evidence="3 4">CE14</strain>
    </source>
</reference>
<protein>
    <submittedName>
        <fullName evidence="3">DUF262 domain-containing protein</fullName>
    </submittedName>
</protein>
<name>A0AAE9VQ68_9GAMM</name>
<organism evidence="3 4">
    <name type="scientific">Denitrificimonas caeni</name>
    <dbReference type="NCBI Taxonomy" id="521720"/>
    <lineage>
        <taxon>Bacteria</taxon>
        <taxon>Pseudomonadati</taxon>
        <taxon>Pseudomonadota</taxon>
        <taxon>Gammaproteobacteria</taxon>
        <taxon>Pseudomonadales</taxon>
        <taxon>Pseudomonadaceae</taxon>
        <taxon>Denitrificimonas</taxon>
    </lineage>
</organism>
<dbReference type="InterPro" id="IPR011089">
    <property type="entry name" value="GmrSD_C"/>
</dbReference>
<feature type="domain" description="GmrSD restriction endonucleases N-terminal" evidence="1">
    <location>
        <begin position="17"/>
        <end position="231"/>
    </location>
</feature>
<feature type="domain" description="GmrSD restriction endonucleases C-terminal" evidence="2">
    <location>
        <begin position="444"/>
        <end position="557"/>
    </location>
</feature>
<dbReference type="Proteomes" id="UP001212189">
    <property type="component" value="Chromosome"/>
</dbReference>
<evidence type="ECO:0000313" key="3">
    <source>
        <dbReference type="EMBL" id="WBE26355.1"/>
    </source>
</evidence>
<dbReference type="AlphaFoldDB" id="A0AAE9VQ68"/>
<dbReference type="KEGG" id="dce:O6P33_05895"/>
<proteinExistence type="predicted"/>
<evidence type="ECO:0000259" key="2">
    <source>
        <dbReference type="Pfam" id="PF07510"/>
    </source>
</evidence>
<keyword evidence="4" id="KW-1185">Reference proteome</keyword>
<dbReference type="EMBL" id="CP114976">
    <property type="protein sequence ID" value="WBE26355.1"/>
    <property type="molecule type" value="Genomic_DNA"/>
</dbReference>
<evidence type="ECO:0000259" key="1">
    <source>
        <dbReference type="Pfam" id="PF03235"/>
    </source>
</evidence>
<dbReference type="PANTHER" id="PTHR35149:SF2">
    <property type="entry name" value="DUF262 DOMAIN-CONTAINING PROTEIN"/>
    <property type="match status" value="1"/>
</dbReference>
<dbReference type="PANTHER" id="PTHR35149">
    <property type="entry name" value="SLL5132 PROTEIN"/>
    <property type="match status" value="1"/>
</dbReference>
<dbReference type="InterPro" id="IPR004919">
    <property type="entry name" value="GmrSD_N"/>
</dbReference>
<gene>
    <name evidence="3" type="ORF">O6P33_05895</name>
</gene>
<dbReference type="RefSeq" id="WP_269819277.1">
    <property type="nucleotide sequence ID" value="NZ_CP114976.1"/>
</dbReference>
<dbReference type="Pfam" id="PF07510">
    <property type="entry name" value="GmrSD_C"/>
    <property type="match status" value="1"/>
</dbReference>